<reference evidence="1" key="1">
    <citation type="submission" date="2023-03" db="UniProtKB">
        <authorList>
            <consortium name="EnsemblPlants"/>
        </authorList>
    </citation>
    <scope>IDENTIFICATION</scope>
</reference>
<organism evidence="1">
    <name type="scientific">Cucumis melo</name>
    <name type="common">Muskmelon</name>
    <dbReference type="NCBI Taxonomy" id="3656"/>
    <lineage>
        <taxon>Eukaryota</taxon>
        <taxon>Viridiplantae</taxon>
        <taxon>Streptophyta</taxon>
        <taxon>Embryophyta</taxon>
        <taxon>Tracheophyta</taxon>
        <taxon>Spermatophyta</taxon>
        <taxon>Magnoliopsida</taxon>
        <taxon>eudicotyledons</taxon>
        <taxon>Gunneridae</taxon>
        <taxon>Pentapetalae</taxon>
        <taxon>rosids</taxon>
        <taxon>fabids</taxon>
        <taxon>Cucurbitales</taxon>
        <taxon>Cucurbitaceae</taxon>
        <taxon>Benincaseae</taxon>
        <taxon>Cucumis</taxon>
    </lineage>
</organism>
<protein>
    <submittedName>
        <fullName evidence="1">Uncharacterized protein</fullName>
    </submittedName>
</protein>
<name>A0A9I9EFU1_CUCME</name>
<dbReference type="AlphaFoldDB" id="A0A9I9EFU1"/>
<sequence length="73" mass="8250">MVLTMPISTSFGMSFESKLMRTERGIMPEILPSGLTSVSKPRWKNKFICNISQDRGGHSPVFHYLLGFSISRD</sequence>
<proteinExistence type="predicted"/>
<dbReference type="Gramene" id="MELO3C033190.2.1">
    <property type="protein sequence ID" value="MELO3C033190.2.1"/>
    <property type="gene ID" value="MELO3C033190.2"/>
</dbReference>
<accession>A0A9I9EFU1</accession>
<evidence type="ECO:0000313" key="1">
    <source>
        <dbReference type="EnsemblPlants" id="MELO3C033190.2.1"/>
    </source>
</evidence>
<dbReference type="EnsemblPlants" id="MELO3C033190.2.1">
    <property type="protein sequence ID" value="MELO3C033190.2.1"/>
    <property type="gene ID" value="MELO3C033190.2"/>
</dbReference>